<dbReference type="Pfam" id="PF03734">
    <property type="entry name" value="YkuD"/>
    <property type="match status" value="1"/>
</dbReference>
<name>A0A239H3N8_9SPHN</name>
<keyword evidence="4 7" id="KW-0133">Cell shape</keyword>
<gene>
    <name evidence="9" type="ORF">SAMN06295912_1155</name>
</gene>
<dbReference type="InterPro" id="IPR002477">
    <property type="entry name" value="Peptidoglycan-bd-like"/>
</dbReference>
<dbReference type="GO" id="GO:0071555">
    <property type="term" value="P:cell wall organization"/>
    <property type="evidence" value="ECO:0007669"/>
    <property type="project" value="UniProtKB-UniRule"/>
</dbReference>
<protein>
    <submittedName>
        <fullName evidence="9">Murein L,D-transpeptidase YcbB/YkuD</fullName>
    </submittedName>
</protein>
<dbReference type="InterPro" id="IPR052905">
    <property type="entry name" value="LD-transpeptidase_YkuD-like"/>
</dbReference>
<evidence type="ECO:0000256" key="1">
    <source>
        <dbReference type="ARBA" id="ARBA00004752"/>
    </source>
</evidence>
<dbReference type="SUPFAM" id="SSF47090">
    <property type="entry name" value="PGBD-like"/>
    <property type="match status" value="1"/>
</dbReference>
<evidence type="ECO:0000313" key="9">
    <source>
        <dbReference type="EMBL" id="SNS75775.1"/>
    </source>
</evidence>
<keyword evidence="10" id="KW-1185">Reference proteome</keyword>
<feature type="domain" description="L,D-TPase catalytic" evidence="8">
    <location>
        <begin position="273"/>
        <end position="448"/>
    </location>
</feature>
<dbReference type="AlphaFoldDB" id="A0A239H3N8"/>
<dbReference type="Gene3D" id="1.10.101.10">
    <property type="entry name" value="PGBD-like superfamily/PGBD"/>
    <property type="match status" value="1"/>
</dbReference>
<dbReference type="UniPathway" id="UPA00219"/>
<accession>A0A239H3N8</accession>
<organism evidence="9 10">
    <name type="scientific">Edaphosphingomonas laterariae</name>
    <dbReference type="NCBI Taxonomy" id="861865"/>
    <lineage>
        <taxon>Bacteria</taxon>
        <taxon>Pseudomonadati</taxon>
        <taxon>Pseudomonadota</taxon>
        <taxon>Alphaproteobacteria</taxon>
        <taxon>Sphingomonadales</taxon>
        <taxon>Rhizorhabdaceae</taxon>
        <taxon>Edaphosphingomonas</taxon>
    </lineage>
</organism>
<evidence type="ECO:0000313" key="10">
    <source>
        <dbReference type="Proteomes" id="UP000198281"/>
    </source>
</evidence>
<dbReference type="InterPro" id="IPR038063">
    <property type="entry name" value="Transpep_catalytic_dom"/>
</dbReference>
<sequence>MLGFAAQPAPASAQIAAGPQVAAAVKSSVGGKYKAFYRARNYWPIWVHDGVIGPEADRLIDYLESADVDGLDPSDYDPESLREDVAAAREGSASAVARMELRLSRAFVAYVRDMRSKPRVDMVYLDAELQPEKASEVAILRSAAVAPSLAAYMDAMGWMSPFYGELRAKLADYRTNWGGLPLIAIGPGDKLRPGSRGERVRLLRARLDLTDGEAFDKALAQKVKAFQAAHGLGADGVVGDATTAALDRSPQYYEERIRLNLERARVLPATRKRHIIVDAAAARLWMYEDGAVKDTMRVIVGKPTEQTPMLAGMMRYAVVNPYWNVPEDLVQRRIAPKIVEQGATLDGLGYEALSDWTAQASVLQETAIDWSAVAAGQQEVRVRQLPGKSNAMGRIKFMFPNDLGIYLHDTPDKALFREKERRFSSGCVRVEDAARLAVWLFGKHVEAETDDPEQQVMLAEAVPVYLTYFTVAPTAKGITFRDDPYGRDEGKLEQFAVR</sequence>
<dbReference type="GO" id="GO:0016740">
    <property type="term" value="F:transferase activity"/>
    <property type="evidence" value="ECO:0007669"/>
    <property type="project" value="UniProtKB-KW"/>
</dbReference>
<evidence type="ECO:0000256" key="2">
    <source>
        <dbReference type="ARBA" id="ARBA00005992"/>
    </source>
</evidence>
<evidence type="ECO:0000256" key="4">
    <source>
        <dbReference type="ARBA" id="ARBA00022960"/>
    </source>
</evidence>
<feature type="active site" description="Nucleophile" evidence="7">
    <location>
        <position position="427"/>
    </location>
</feature>
<keyword evidence="6 7" id="KW-0961">Cell wall biogenesis/degradation</keyword>
<proteinExistence type="inferred from homology"/>
<comment type="similarity">
    <text evidence="2">Belongs to the YkuD family.</text>
</comment>
<dbReference type="Gene3D" id="2.40.440.10">
    <property type="entry name" value="L,D-transpeptidase catalytic domain-like"/>
    <property type="match status" value="1"/>
</dbReference>
<dbReference type="EMBL" id="FZOS01000015">
    <property type="protein sequence ID" value="SNS75775.1"/>
    <property type="molecule type" value="Genomic_DNA"/>
</dbReference>
<keyword evidence="3" id="KW-0808">Transferase</keyword>
<dbReference type="InterPro" id="IPR036366">
    <property type="entry name" value="PGBDSf"/>
</dbReference>
<dbReference type="Pfam" id="PF01471">
    <property type="entry name" value="PG_binding_1"/>
    <property type="match status" value="1"/>
</dbReference>
<evidence type="ECO:0000256" key="5">
    <source>
        <dbReference type="ARBA" id="ARBA00022984"/>
    </source>
</evidence>
<dbReference type="Pfam" id="PF20142">
    <property type="entry name" value="Scaffold"/>
    <property type="match status" value="1"/>
</dbReference>
<dbReference type="GO" id="GO:0008360">
    <property type="term" value="P:regulation of cell shape"/>
    <property type="evidence" value="ECO:0007669"/>
    <property type="project" value="UniProtKB-UniRule"/>
</dbReference>
<dbReference type="PROSITE" id="PS52029">
    <property type="entry name" value="LD_TPASE"/>
    <property type="match status" value="1"/>
</dbReference>
<dbReference type="InterPro" id="IPR036365">
    <property type="entry name" value="PGBD-like_sf"/>
</dbReference>
<feature type="active site" description="Proton donor/acceptor" evidence="7">
    <location>
        <position position="408"/>
    </location>
</feature>
<evidence type="ECO:0000259" key="8">
    <source>
        <dbReference type="PROSITE" id="PS52029"/>
    </source>
</evidence>
<evidence type="ECO:0000256" key="3">
    <source>
        <dbReference type="ARBA" id="ARBA00022679"/>
    </source>
</evidence>
<dbReference type="PANTHER" id="PTHR41533">
    <property type="entry name" value="L,D-TRANSPEPTIDASE HI_1667-RELATED"/>
    <property type="match status" value="1"/>
</dbReference>
<dbReference type="SUPFAM" id="SSF141523">
    <property type="entry name" value="L,D-transpeptidase catalytic domain-like"/>
    <property type="match status" value="1"/>
</dbReference>
<evidence type="ECO:0000256" key="6">
    <source>
        <dbReference type="ARBA" id="ARBA00023316"/>
    </source>
</evidence>
<dbReference type="InterPro" id="IPR005490">
    <property type="entry name" value="LD_TPept_cat_dom"/>
</dbReference>
<dbReference type="CDD" id="cd16913">
    <property type="entry name" value="YkuD_like"/>
    <property type="match status" value="1"/>
</dbReference>
<dbReference type="Proteomes" id="UP000198281">
    <property type="component" value="Unassembled WGS sequence"/>
</dbReference>
<dbReference type="InterPro" id="IPR045380">
    <property type="entry name" value="LD_TPept_scaffold_dom"/>
</dbReference>
<comment type="pathway">
    <text evidence="1 7">Cell wall biogenesis; peptidoglycan biosynthesis.</text>
</comment>
<keyword evidence="5 7" id="KW-0573">Peptidoglycan synthesis</keyword>
<dbReference type="PANTHER" id="PTHR41533:SF2">
    <property type="entry name" value="BLR7131 PROTEIN"/>
    <property type="match status" value="1"/>
</dbReference>
<dbReference type="GO" id="GO:0004180">
    <property type="term" value="F:carboxypeptidase activity"/>
    <property type="evidence" value="ECO:0007669"/>
    <property type="project" value="UniProtKB-ARBA"/>
</dbReference>
<reference evidence="10" key="1">
    <citation type="submission" date="2017-06" db="EMBL/GenBank/DDBJ databases">
        <authorList>
            <person name="Varghese N."/>
            <person name="Submissions S."/>
        </authorList>
    </citation>
    <scope>NUCLEOTIDE SEQUENCE [LARGE SCALE GENOMIC DNA]</scope>
    <source>
        <strain evidence="10">LNB2</strain>
    </source>
</reference>
<dbReference type="GO" id="GO:0009252">
    <property type="term" value="P:peptidoglycan biosynthetic process"/>
    <property type="evidence" value="ECO:0007669"/>
    <property type="project" value="UniProtKB-UniPathway"/>
</dbReference>
<evidence type="ECO:0000256" key="7">
    <source>
        <dbReference type="PROSITE-ProRule" id="PRU01373"/>
    </source>
</evidence>